<evidence type="ECO:0000256" key="2">
    <source>
        <dbReference type="SAM" id="Phobius"/>
    </source>
</evidence>
<name>A0AAV4CNH5_9GAST</name>
<evidence type="ECO:0000313" key="3">
    <source>
        <dbReference type="EMBL" id="GFO33421.1"/>
    </source>
</evidence>
<gene>
    <name evidence="3" type="ORF">PoB_005992600</name>
</gene>
<keyword evidence="2" id="KW-1133">Transmembrane helix</keyword>
<feature type="transmembrane region" description="Helical" evidence="2">
    <location>
        <begin position="95"/>
        <end position="117"/>
    </location>
</feature>
<protein>
    <submittedName>
        <fullName evidence="3">Uncharacterized protein</fullName>
    </submittedName>
</protein>
<evidence type="ECO:0000256" key="1">
    <source>
        <dbReference type="SAM" id="MobiDB-lite"/>
    </source>
</evidence>
<dbReference type="AlphaFoldDB" id="A0AAV4CNH5"/>
<keyword evidence="4" id="KW-1185">Reference proteome</keyword>
<feature type="region of interest" description="Disordered" evidence="1">
    <location>
        <begin position="57"/>
        <end position="89"/>
    </location>
</feature>
<sequence length="229" mass="25256">MTFSPALLRCPSIPEYLFPNLLNLPPPSPPPPPPPSPLGSALIYPYFPYFPADSLDDPSITAGQRSDPYGTTRPTRYQNRVYDEEDEEEDDRASAITIAVLCVMGVAFIVGVVFLIYSSGNVKAEYDKGDKEGRGVGGTVDSEPALRFTGTILSRVRVPPPLPWPDEGLKSQDHLAVAWLSSKTKPNFSMSQLTVMFRSKLYWIISSQPPFLCLGIAVGRITKLQDHQK</sequence>
<dbReference type="EMBL" id="BLXT01006771">
    <property type="protein sequence ID" value="GFO33421.1"/>
    <property type="molecule type" value="Genomic_DNA"/>
</dbReference>
<keyword evidence="2" id="KW-0472">Membrane</keyword>
<accession>A0AAV4CNH5</accession>
<dbReference type="Proteomes" id="UP000735302">
    <property type="component" value="Unassembled WGS sequence"/>
</dbReference>
<organism evidence="3 4">
    <name type="scientific">Plakobranchus ocellatus</name>
    <dbReference type="NCBI Taxonomy" id="259542"/>
    <lineage>
        <taxon>Eukaryota</taxon>
        <taxon>Metazoa</taxon>
        <taxon>Spiralia</taxon>
        <taxon>Lophotrochozoa</taxon>
        <taxon>Mollusca</taxon>
        <taxon>Gastropoda</taxon>
        <taxon>Heterobranchia</taxon>
        <taxon>Euthyneura</taxon>
        <taxon>Panpulmonata</taxon>
        <taxon>Sacoglossa</taxon>
        <taxon>Placobranchoidea</taxon>
        <taxon>Plakobranchidae</taxon>
        <taxon>Plakobranchus</taxon>
    </lineage>
</organism>
<proteinExistence type="predicted"/>
<evidence type="ECO:0000313" key="4">
    <source>
        <dbReference type="Proteomes" id="UP000735302"/>
    </source>
</evidence>
<reference evidence="3 4" key="1">
    <citation type="journal article" date="2021" name="Elife">
        <title>Chloroplast acquisition without the gene transfer in kleptoplastic sea slugs, Plakobranchus ocellatus.</title>
        <authorList>
            <person name="Maeda T."/>
            <person name="Takahashi S."/>
            <person name="Yoshida T."/>
            <person name="Shimamura S."/>
            <person name="Takaki Y."/>
            <person name="Nagai Y."/>
            <person name="Toyoda A."/>
            <person name="Suzuki Y."/>
            <person name="Arimoto A."/>
            <person name="Ishii H."/>
            <person name="Satoh N."/>
            <person name="Nishiyama T."/>
            <person name="Hasebe M."/>
            <person name="Maruyama T."/>
            <person name="Minagawa J."/>
            <person name="Obokata J."/>
            <person name="Shigenobu S."/>
        </authorList>
    </citation>
    <scope>NUCLEOTIDE SEQUENCE [LARGE SCALE GENOMIC DNA]</scope>
</reference>
<keyword evidence="2" id="KW-0812">Transmembrane</keyword>
<comment type="caution">
    <text evidence="3">The sequence shown here is derived from an EMBL/GenBank/DDBJ whole genome shotgun (WGS) entry which is preliminary data.</text>
</comment>